<evidence type="ECO:0000256" key="1">
    <source>
        <dbReference type="SAM" id="MobiDB-lite"/>
    </source>
</evidence>
<dbReference type="InterPro" id="IPR018713">
    <property type="entry name" value="MPAB/Lcp_cat_dom"/>
</dbReference>
<reference evidence="3 4" key="1">
    <citation type="submission" date="2019-09" db="EMBL/GenBank/DDBJ databases">
        <title>Complete genome sequence of Mycobacterium avium subsp. hominissuis strain JP-H-1.</title>
        <authorList>
            <person name="Kinoshita Y."/>
            <person name="Niwa H."/>
            <person name="Uchida-Fujii E."/>
            <person name="Nukada T."/>
        </authorList>
    </citation>
    <scope>NUCLEOTIDE SEQUENCE [LARGE SCALE GENOMIC DNA]</scope>
    <source>
        <strain evidence="3 4">JP-H-1</strain>
    </source>
</reference>
<feature type="domain" description="ER-bound oxygenase mpaB/mpaB'/Rubber oxygenase catalytic" evidence="2">
    <location>
        <begin position="58"/>
        <end position="288"/>
    </location>
</feature>
<accession>A0AAI8SSD2</accession>
<evidence type="ECO:0000259" key="2">
    <source>
        <dbReference type="Pfam" id="PF09995"/>
    </source>
</evidence>
<feature type="compositionally biased region" description="Basic and acidic residues" evidence="1">
    <location>
        <begin position="23"/>
        <end position="42"/>
    </location>
</feature>
<dbReference type="Proteomes" id="UP000327362">
    <property type="component" value="Chromosome"/>
</dbReference>
<evidence type="ECO:0000313" key="3">
    <source>
        <dbReference type="EMBL" id="BBN50398.1"/>
    </source>
</evidence>
<dbReference type="AlphaFoldDB" id="A0AAI8SSD2"/>
<sequence length="321" mass="36696">MLREDLTMAIHEPVHQPTAHVEPTGHVEPTSHVERRVTDPPRPRRRKPLRTLGIDEGLMGVALLAGPANVIMQLANPGVGYGVMESRVESGRVDLHPIKRARTTFTYLAVATSGSEAQKDAFRRAVNRAHAQVYSTPESPVSYNAFDPNLQLWVGACLYKGGLDIYRMFIGELDGDDADRHYREGMTLATTLQVPPAMWPPDRAAFDRYWEESLAKVHIDDAVREYLYPIAANRIRGVWLPGPVRRLTEGFALFITTGFLPQRFRDEMRLPWDSTKQRRFDRLIAVLATVNRYLPRFIRQFPFNVLLYDLDRRIRKGRPLV</sequence>
<dbReference type="EMBL" id="AP020326">
    <property type="protein sequence ID" value="BBN50398.1"/>
    <property type="molecule type" value="Genomic_DNA"/>
</dbReference>
<proteinExistence type="predicted"/>
<protein>
    <recommendedName>
        <fullName evidence="2">ER-bound oxygenase mpaB/mpaB'/Rubber oxygenase catalytic domain-containing protein</fullName>
    </recommendedName>
</protein>
<name>A0AAI8SSD2_MYCAV</name>
<organism evidence="3 4">
    <name type="scientific">Mycobacterium avium subsp. hominissuis</name>
    <dbReference type="NCBI Taxonomy" id="439334"/>
    <lineage>
        <taxon>Bacteria</taxon>
        <taxon>Bacillati</taxon>
        <taxon>Actinomycetota</taxon>
        <taxon>Actinomycetes</taxon>
        <taxon>Mycobacteriales</taxon>
        <taxon>Mycobacteriaceae</taxon>
        <taxon>Mycobacterium</taxon>
        <taxon>Mycobacterium avium complex (MAC)</taxon>
    </lineage>
</organism>
<dbReference type="PANTHER" id="PTHR36151">
    <property type="entry name" value="BLR2777 PROTEIN"/>
    <property type="match status" value="1"/>
</dbReference>
<gene>
    <name evidence="3" type="ORF">JPH1_48730</name>
</gene>
<dbReference type="PANTHER" id="PTHR36151:SF3">
    <property type="entry name" value="ER-BOUND OXYGENASE MPAB_MPAB'_RUBBER OXYGENASE CATALYTIC DOMAIN-CONTAINING PROTEIN"/>
    <property type="match status" value="1"/>
</dbReference>
<evidence type="ECO:0000313" key="4">
    <source>
        <dbReference type="Proteomes" id="UP000327362"/>
    </source>
</evidence>
<dbReference type="GO" id="GO:0016491">
    <property type="term" value="F:oxidoreductase activity"/>
    <property type="evidence" value="ECO:0007669"/>
    <property type="project" value="InterPro"/>
</dbReference>
<dbReference type="Pfam" id="PF09995">
    <property type="entry name" value="MPAB_Lcp_cat"/>
    <property type="match status" value="1"/>
</dbReference>
<feature type="region of interest" description="Disordered" evidence="1">
    <location>
        <begin position="15"/>
        <end position="48"/>
    </location>
</feature>